<protein>
    <submittedName>
        <fullName evidence="4">Uncharacterized protein</fullName>
    </submittedName>
</protein>
<evidence type="ECO:0000313" key="4">
    <source>
        <dbReference type="EMBL" id="KAF7307595.1"/>
    </source>
</evidence>
<proteinExistence type="predicted"/>
<reference evidence="4" key="1">
    <citation type="submission" date="2020-05" db="EMBL/GenBank/DDBJ databases">
        <title>Mycena genomes resolve the evolution of fungal bioluminescence.</title>
        <authorList>
            <person name="Tsai I.J."/>
        </authorList>
    </citation>
    <scope>NUCLEOTIDE SEQUENCE</scope>
    <source>
        <strain evidence="4">171206Taipei</strain>
    </source>
</reference>
<feature type="signal peptide" evidence="3">
    <location>
        <begin position="1"/>
        <end position="20"/>
    </location>
</feature>
<dbReference type="AlphaFoldDB" id="A0A8H6SWN0"/>
<feature type="transmembrane region" description="Helical" evidence="2">
    <location>
        <begin position="40"/>
        <end position="60"/>
    </location>
</feature>
<keyword evidence="2" id="KW-0472">Membrane</keyword>
<comment type="caution">
    <text evidence="4">The sequence shown here is derived from an EMBL/GenBank/DDBJ whole genome shotgun (WGS) entry which is preliminary data.</text>
</comment>
<organism evidence="4 5">
    <name type="scientific">Mycena indigotica</name>
    <dbReference type="NCBI Taxonomy" id="2126181"/>
    <lineage>
        <taxon>Eukaryota</taxon>
        <taxon>Fungi</taxon>
        <taxon>Dikarya</taxon>
        <taxon>Basidiomycota</taxon>
        <taxon>Agaricomycotina</taxon>
        <taxon>Agaricomycetes</taxon>
        <taxon>Agaricomycetidae</taxon>
        <taxon>Agaricales</taxon>
        <taxon>Marasmiineae</taxon>
        <taxon>Mycenaceae</taxon>
        <taxon>Mycena</taxon>
    </lineage>
</organism>
<dbReference type="RefSeq" id="XP_037222614.1">
    <property type="nucleotide sequence ID" value="XM_037362322.1"/>
</dbReference>
<evidence type="ECO:0000256" key="2">
    <source>
        <dbReference type="SAM" id="Phobius"/>
    </source>
</evidence>
<evidence type="ECO:0000256" key="1">
    <source>
        <dbReference type="SAM" id="MobiDB-lite"/>
    </source>
</evidence>
<feature type="compositionally biased region" description="Low complexity" evidence="1">
    <location>
        <begin position="149"/>
        <end position="167"/>
    </location>
</feature>
<keyword evidence="2" id="KW-0812">Transmembrane</keyword>
<sequence>MLAMDSVFFVHLLFLGYTGAQPIVVNSEPPPYSTFDSQRYFVSDILLLALVISIVCAHFWRAGRSQKQTAPVIGIESNAVQASPAPNIPVVQPRNSWTPFLRSNSLSSTEPLSRSDTSTTRALYISNQNYRAQQKVADLEPESTELRRSTQSFPSTRFSTTSSQTMTTLKPQWTRDLDVPPIPQAVQPEREIEEVLRVPGEEYLHGKRQ</sequence>
<keyword evidence="5" id="KW-1185">Reference proteome</keyword>
<dbReference type="GeneID" id="59344838"/>
<dbReference type="OrthoDB" id="3050371at2759"/>
<name>A0A8H6SWN0_9AGAR</name>
<accession>A0A8H6SWN0</accession>
<keyword evidence="3" id="KW-0732">Signal</keyword>
<evidence type="ECO:0000256" key="3">
    <source>
        <dbReference type="SAM" id="SignalP"/>
    </source>
</evidence>
<feature type="region of interest" description="Disordered" evidence="1">
    <location>
        <begin position="148"/>
        <end position="167"/>
    </location>
</feature>
<feature type="chain" id="PRO_5034278111" evidence="3">
    <location>
        <begin position="21"/>
        <end position="209"/>
    </location>
</feature>
<evidence type="ECO:0000313" key="5">
    <source>
        <dbReference type="Proteomes" id="UP000636479"/>
    </source>
</evidence>
<keyword evidence="2" id="KW-1133">Transmembrane helix</keyword>
<dbReference type="EMBL" id="JACAZF010000004">
    <property type="protein sequence ID" value="KAF7307595.1"/>
    <property type="molecule type" value="Genomic_DNA"/>
</dbReference>
<gene>
    <name evidence="4" type="ORF">MIND_00554500</name>
</gene>
<dbReference type="Proteomes" id="UP000636479">
    <property type="component" value="Unassembled WGS sequence"/>
</dbReference>